<comment type="caution">
    <text evidence="1">The sequence shown here is derived from an EMBL/GenBank/DDBJ whole genome shotgun (WGS) entry which is preliminary data.</text>
</comment>
<dbReference type="EMBL" id="JASCZI010213991">
    <property type="protein sequence ID" value="MED6201796.1"/>
    <property type="molecule type" value="Genomic_DNA"/>
</dbReference>
<evidence type="ECO:0000313" key="2">
    <source>
        <dbReference type="Proteomes" id="UP001341840"/>
    </source>
</evidence>
<feature type="non-terminal residue" evidence="1">
    <location>
        <position position="103"/>
    </location>
</feature>
<protein>
    <submittedName>
        <fullName evidence="1">Uncharacterized protein</fullName>
    </submittedName>
</protein>
<dbReference type="Proteomes" id="UP001341840">
    <property type="component" value="Unassembled WGS sequence"/>
</dbReference>
<evidence type="ECO:0000313" key="1">
    <source>
        <dbReference type="EMBL" id="MED6201796.1"/>
    </source>
</evidence>
<name>A0ABU6XVW2_9FABA</name>
<proteinExistence type="predicted"/>
<accession>A0ABU6XVW2</accession>
<keyword evidence="2" id="KW-1185">Reference proteome</keyword>
<reference evidence="1 2" key="1">
    <citation type="journal article" date="2023" name="Plants (Basel)">
        <title>Bridging the Gap: Combining Genomics and Transcriptomics Approaches to Understand Stylosanthes scabra, an Orphan Legume from the Brazilian Caatinga.</title>
        <authorList>
            <person name="Ferreira-Neto J.R.C."/>
            <person name="da Silva M.D."/>
            <person name="Binneck E."/>
            <person name="de Melo N.F."/>
            <person name="da Silva R.H."/>
            <person name="de Melo A.L.T.M."/>
            <person name="Pandolfi V."/>
            <person name="Bustamante F.O."/>
            <person name="Brasileiro-Vidal A.C."/>
            <person name="Benko-Iseppon A.M."/>
        </authorList>
    </citation>
    <scope>NUCLEOTIDE SEQUENCE [LARGE SCALE GENOMIC DNA]</scope>
    <source>
        <tissue evidence="1">Leaves</tissue>
    </source>
</reference>
<gene>
    <name evidence="1" type="ORF">PIB30_098610</name>
</gene>
<sequence length="103" mass="12212">MYTFAKSLARDGPNYKITKMPPINEYKRKEAQAFSHFLSFNSRSIERKLVENWFQNWFESILPPLTPTFGRDNFLSRAPIDARFAATRSCRHPLHDHYTCKAW</sequence>
<organism evidence="1 2">
    <name type="scientific">Stylosanthes scabra</name>
    <dbReference type="NCBI Taxonomy" id="79078"/>
    <lineage>
        <taxon>Eukaryota</taxon>
        <taxon>Viridiplantae</taxon>
        <taxon>Streptophyta</taxon>
        <taxon>Embryophyta</taxon>
        <taxon>Tracheophyta</taxon>
        <taxon>Spermatophyta</taxon>
        <taxon>Magnoliopsida</taxon>
        <taxon>eudicotyledons</taxon>
        <taxon>Gunneridae</taxon>
        <taxon>Pentapetalae</taxon>
        <taxon>rosids</taxon>
        <taxon>fabids</taxon>
        <taxon>Fabales</taxon>
        <taxon>Fabaceae</taxon>
        <taxon>Papilionoideae</taxon>
        <taxon>50 kb inversion clade</taxon>
        <taxon>dalbergioids sensu lato</taxon>
        <taxon>Dalbergieae</taxon>
        <taxon>Pterocarpus clade</taxon>
        <taxon>Stylosanthes</taxon>
    </lineage>
</organism>